<dbReference type="PATRIC" id="fig|1200793.3.peg.1382"/>
<keyword evidence="1" id="KW-1133">Transmembrane helix</keyword>
<keyword evidence="1" id="KW-0812">Transmembrane</keyword>
<dbReference type="AlphaFoldDB" id="J7TF62"/>
<evidence type="ECO:0000313" key="2">
    <source>
        <dbReference type="EMBL" id="EJO15391.1"/>
    </source>
</evidence>
<name>J7TF62_STRSL</name>
<dbReference type="EMBL" id="ALIF01000006">
    <property type="protein sequence ID" value="EJO15391.1"/>
    <property type="molecule type" value="Genomic_DNA"/>
</dbReference>
<keyword evidence="1" id="KW-0472">Membrane</keyword>
<sequence length="423" mass="48090">MNRLSCSCLHLPPNVTCLDCTLSERFCQMKIKYPTLLDCQSTLSIVSTYAILESVLKWRLFMENKFVKQPTPKGDKSTRIVFIGLLVALLFIIAGTAIFFAVNSSSKANKGPAASSKSRTTVYSGSNAEDPLFKITLKTFGDNKEFLLVTPNPGHDRNMFNIVGVAGQYLVTQEYKGGESGKKNAKGETLYKYDYFNIYMYDTEKPNQKPKQIDLLKLAKKAGDEDYLNQASLRLFMLNEQAYLQMPFGASSADFVSNKKYLNLKTQKIEEMNIPANSNTLDSELDYANVDMRKTLEPFGLEMWPGATNGKDLDYPTETPIASLPALYYISEKDRSLNMDSTNFAKEHKDAYEAIKTKHARIYTIPSKINNETWFNTLLHWMAPEGQDAYELPVRAFRPTQEEGKVKSYQELQTWNDNHIRKK</sequence>
<feature type="transmembrane region" description="Helical" evidence="1">
    <location>
        <begin position="80"/>
        <end position="102"/>
    </location>
</feature>
<accession>J7TF62</accession>
<keyword evidence="3" id="KW-1185">Reference proteome</keyword>
<evidence type="ECO:0000313" key="3">
    <source>
        <dbReference type="Proteomes" id="UP000006983"/>
    </source>
</evidence>
<proteinExistence type="predicted"/>
<comment type="caution">
    <text evidence="2">The sequence shown here is derived from an EMBL/GenBank/DDBJ whole genome shotgun (WGS) entry which is preliminary data.</text>
</comment>
<protein>
    <submittedName>
        <fullName evidence="2">Uncharacterized protein</fullName>
    </submittedName>
</protein>
<dbReference type="Proteomes" id="UP000006983">
    <property type="component" value="Unassembled WGS sequence"/>
</dbReference>
<organism evidence="2 3">
    <name type="scientific">Streptococcus salivarius K12</name>
    <dbReference type="NCBI Taxonomy" id="1200793"/>
    <lineage>
        <taxon>Bacteria</taxon>
        <taxon>Bacillati</taxon>
        <taxon>Bacillota</taxon>
        <taxon>Bacilli</taxon>
        <taxon>Lactobacillales</taxon>
        <taxon>Streptococcaceae</taxon>
        <taxon>Streptococcus</taxon>
    </lineage>
</organism>
<reference evidence="2 3" key="1">
    <citation type="journal article" date="2012" name="J. Bacteriol.">
        <title>Genome Sequence of the Lantibiotic Bacteriocin Producer Streptococcus salivarius Strain K12.</title>
        <authorList>
            <person name="Barretto C."/>
            <person name="Alvarez-Martin P."/>
            <person name="Foata F."/>
            <person name="Renault P."/>
            <person name="Berger B."/>
        </authorList>
    </citation>
    <scope>NUCLEOTIDE SEQUENCE [LARGE SCALE GENOMIC DNA]</scope>
    <source>
        <strain evidence="2 3">K12</strain>
    </source>
</reference>
<evidence type="ECO:0000256" key="1">
    <source>
        <dbReference type="SAM" id="Phobius"/>
    </source>
</evidence>
<gene>
    <name evidence="2" type="ORF">RSSL_02210</name>
</gene>